<dbReference type="OrthoDB" id="9775929at2"/>
<dbReference type="HOGENOM" id="CLU_044694_4_0_9"/>
<comment type="caution">
    <text evidence="11">The sequence shown here is derived from an EMBL/GenBank/DDBJ whole genome shotgun (WGS) entry which is preliminary data.</text>
</comment>
<evidence type="ECO:0000256" key="7">
    <source>
        <dbReference type="ARBA" id="ARBA00034754"/>
    </source>
</evidence>
<dbReference type="Gene3D" id="1.10.8.60">
    <property type="match status" value="1"/>
</dbReference>
<evidence type="ECO:0000256" key="8">
    <source>
        <dbReference type="ARBA" id="ARBA00049244"/>
    </source>
</evidence>
<dbReference type="GO" id="GO:0003887">
    <property type="term" value="F:DNA-directed DNA polymerase activity"/>
    <property type="evidence" value="ECO:0007669"/>
    <property type="project" value="UniProtKB-KW"/>
</dbReference>
<dbReference type="NCBIfam" id="TIGR01128">
    <property type="entry name" value="holA"/>
    <property type="match status" value="1"/>
</dbReference>
<evidence type="ECO:0000259" key="9">
    <source>
        <dbReference type="Pfam" id="PF06144"/>
    </source>
</evidence>
<dbReference type="GO" id="GO:0006261">
    <property type="term" value="P:DNA-templated DNA replication"/>
    <property type="evidence" value="ECO:0007669"/>
    <property type="project" value="TreeGrafter"/>
</dbReference>
<dbReference type="Gene3D" id="3.40.50.300">
    <property type="entry name" value="P-loop containing nucleotide triphosphate hydrolases"/>
    <property type="match status" value="1"/>
</dbReference>
<evidence type="ECO:0000313" key="11">
    <source>
        <dbReference type="EMBL" id="EFU73723.1"/>
    </source>
</evidence>
<comment type="similarity">
    <text evidence="7">Belongs to the DNA polymerase HolA subunit family.</text>
</comment>
<dbReference type="Proteomes" id="UP000010296">
    <property type="component" value="Unassembled WGS sequence"/>
</dbReference>
<dbReference type="PANTHER" id="PTHR34388">
    <property type="entry name" value="DNA POLYMERASE III SUBUNIT DELTA"/>
    <property type="match status" value="1"/>
</dbReference>
<evidence type="ECO:0000313" key="12">
    <source>
        <dbReference type="Proteomes" id="UP000010296"/>
    </source>
</evidence>
<dbReference type="Pfam" id="PF21694">
    <property type="entry name" value="DNA_pol3_delta_C"/>
    <property type="match status" value="1"/>
</dbReference>
<accession>E6LGF9</accession>
<feature type="domain" description="DNA polymerase III delta subunit-like C-terminal" evidence="10">
    <location>
        <begin position="217"/>
        <end position="336"/>
    </location>
</feature>
<proteinExistence type="inferred from homology"/>
<reference evidence="11 12" key="1">
    <citation type="submission" date="2010-12" db="EMBL/GenBank/DDBJ databases">
        <authorList>
            <person name="Muzny D."/>
            <person name="Qin X."/>
            <person name="Deng J."/>
            <person name="Jiang H."/>
            <person name="Liu Y."/>
            <person name="Qu J."/>
            <person name="Song X.-Z."/>
            <person name="Zhang L."/>
            <person name="Thornton R."/>
            <person name="Coyle M."/>
            <person name="Francisco L."/>
            <person name="Jackson L."/>
            <person name="Javaid M."/>
            <person name="Korchina V."/>
            <person name="Kovar C."/>
            <person name="Mata R."/>
            <person name="Mathew T."/>
            <person name="Ngo R."/>
            <person name="Nguyen L."/>
            <person name="Nguyen N."/>
            <person name="Okwuonu G."/>
            <person name="Ongeri F."/>
            <person name="Pham C."/>
            <person name="Simmons D."/>
            <person name="Wilczek-Boney K."/>
            <person name="Hale W."/>
            <person name="Jakkamsetti A."/>
            <person name="Pham P."/>
            <person name="Ruth R."/>
            <person name="San Lucas F."/>
            <person name="Warren J."/>
            <person name="Zhang J."/>
            <person name="Zhao Z."/>
            <person name="Zhou C."/>
            <person name="Zhu D."/>
            <person name="Lee S."/>
            <person name="Bess C."/>
            <person name="Blankenburg K."/>
            <person name="Forbes L."/>
            <person name="Fu Q."/>
            <person name="Gubbala S."/>
            <person name="Hirani K."/>
            <person name="Jayaseelan J.C."/>
            <person name="Lara F."/>
            <person name="Munidasa M."/>
            <person name="Palculict T."/>
            <person name="Patil S."/>
            <person name="Pu L.-L."/>
            <person name="Saada N."/>
            <person name="Tang L."/>
            <person name="Weissenberger G."/>
            <person name="Zhu Y."/>
            <person name="Hemphill L."/>
            <person name="Shang Y."/>
            <person name="Youmans B."/>
            <person name="Ayvaz T."/>
            <person name="Ross M."/>
            <person name="Santibanez J."/>
            <person name="Aqrawi P."/>
            <person name="Gross S."/>
            <person name="Joshi V."/>
            <person name="Fowler G."/>
            <person name="Nazareth L."/>
            <person name="Reid J."/>
            <person name="Worley K."/>
            <person name="Petrosino J."/>
            <person name="Highlander S."/>
            <person name="Gibbs R."/>
        </authorList>
    </citation>
    <scope>NUCLEOTIDE SEQUENCE [LARGE SCALE GENOMIC DNA]</scope>
    <source>
        <strain evidence="12">DSM 15952 / CCUG 50447 / LMG 22039 / TP 1.5</strain>
    </source>
</reference>
<dbReference type="GO" id="GO:0003677">
    <property type="term" value="F:DNA binding"/>
    <property type="evidence" value="ECO:0007669"/>
    <property type="project" value="InterPro"/>
</dbReference>
<dbReference type="InterPro" id="IPR005790">
    <property type="entry name" value="DNA_polIII_delta"/>
</dbReference>
<evidence type="ECO:0000256" key="6">
    <source>
        <dbReference type="ARBA" id="ARBA00022932"/>
    </source>
</evidence>
<dbReference type="SUPFAM" id="SSF52540">
    <property type="entry name" value="P-loop containing nucleoside triphosphate hydrolases"/>
    <property type="match status" value="1"/>
</dbReference>
<dbReference type="EMBL" id="AEPV01000060">
    <property type="protein sequence ID" value="EFU73723.1"/>
    <property type="molecule type" value="Genomic_DNA"/>
</dbReference>
<keyword evidence="6" id="KW-0239">DNA-directed DNA polymerase</keyword>
<keyword evidence="12" id="KW-1185">Reference proteome</keyword>
<dbReference type="InterPro" id="IPR027417">
    <property type="entry name" value="P-loop_NTPase"/>
</dbReference>
<evidence type="ECO:0000256" key="2">
    <source>
        <dbReference type="ARBA" id="ARBA00017703"/>
    </source>
</evidence>
<dbReference type="Pfam" id="PF06144">
    <property type="entry name" value="DNA_pol3_delta"/>
    <property type="match status" value="1"/>
</dbReference>
<name>E6LGF9_ENTI1</name>
<dbReference type="SUPFAM" id="SSF48019">
    <property type="entry name" value="post-AAA+ oligomerization domain-like"/>
    <property type="match status" value="1"/>
</dbReference>
<evidence type="ECO:0000259" key="10">
    <source>
        <dbReference type="Pfam" id="PF21694"/>
    </source>
</evidence>
<dbReference type="InterPro" id="IPR048466">
    <property type="entry name" value="DNA_pol3_delta-like_C"/>
</dbReference>
<feature type="domain" description="DNA polymerase III delta N-terminal" evidence="9">
    <location>
        <begin position="20"/>
        <end position="143"/>
    </location>
</feature>
<dbReference type="GO" id="GO:0009360">
    <property type="term" value="C:DNA polymerase III complex"/>
    <property type="evidence" value="ECO:0007669"/>
    <property type="project" value="InterPro"/>
</dbReference>
<dbReference type="RefSeq" id="WP_007208462.1">
    <property type="nucleotide sequence ID" value="NZ_GL622241.1"/>
</dbReference>
<dbReference type="STRING" id="888064.HMPREF9088_1449"/>
<sequence length="344" mass="39578">MSIQQALKTIATIETLQPVYCIQGSESYLQQKVKEAFLQRMAITENDLNFTQIDLELFTVDQLIDEAETVPFFGDQRLLFAMNPYFLTSEKKTNGPDHNLDRLIEYLNSPLQTTVLVFFAPYDKFDERKKITKRLKKQAVLIDTKPLAENEVKRMVHEKLKQANVDIEPQALEQFLRSTEMDLSKAMHELEKLILFASATGRITGKAVEQLIPKTLENNVFELTEMILKGKADGALEGYRELLLQGEETIKINAILIGQIRLYLQVAILMEQGMQQGAIADQVKAHPYRVKLAMQQSRKYSRSELEGLFDQLVENDYKMKTGQMTKEYLFELFILQTANRLVGR</sequence>
<protein>
    <recommendedName>
        <fullName evidence="2">DNA polymerase III subunit delta</fullName>
        <ecNumber evidence="1">2.7.7.7</ecNumber>
    </recommendedName>
</protein>
<keyword evidence="5" id="KW-0235">DNA replication</keyword>
<dbReference type="Gene3D" id="1.20.272.10">
    <property type="match status" value="1"/>
</dbReference>
<dbReference type="PATRIC" id="fig|888064.11.peg.413"/>
<evidence type="ECO:0000256" key="5">
    <source>
        <dbReference type="ARBA" id="ARBA00022705"/>
    </source>
</evidence>
<comment type="catalytic activity">
    <reaction evidence="8">
        <text>DNA(n) + a 2'-deoxyribonucleoside 5'-triphosphate = DNA(n+1) + diphosphate</text>
        <dbReference type="Rhea" id="RHEA:22508"/>
        <dbReference type="Rhea" id="RHEA-COMP:17339"/>
        <dbReference type="Rhea" id="RHEA-COMP:17340"/>
        <dbReference type="ChEBI" id="CHEBI:33019"/>
        <dbReference type="ChEBI" id="CHEBI:61560"/>
        <dbReference type="ChEBI" id="CHEBI:173112"/>
        <dbReference type="EC" id="2.7.7.7"/>
    </reaction>
</comment>
<dbReference type="EC" id="2.7.7.7" evidence="1"/>
<dbReference type="eggNOG" id="COG1466">
    <property type="taxonomic scope" value="Bacteria"/>
</dbReference>
<gene>
    <name evidence="11" type="primary">holA</name>
    <name evidence="11" type="ORF">HMPREF9088_1449</name>
</gene>
<keyword evidence="4 11" id="KW-0548">Nucleotidyltransferase</keyword>
<evidence type="ECO:0000256" key="1">
    <source>
        <dbReference type="ARBA" id="ARBA00012417"/>
    </source>
</evidence>
<keyword evidence="3 11" id="KW-0808">Transferase</keyword>
<evidence type="ECO:0000256" key="3">
    <source>
        <dbReference type="ARBA" id="ARBA00022679"/>
    </source>
</evidence>
<dbReference type="PANTHER" id="PTHR34388:SF1">
    <property type="entry name" value="DNA POLYMERASE III SUBUNIT DELTA"/>
    <property type="match status" value="1"/>
</dbReference>
<dbReference type="InterPro" id="IPR010372">
    <property type="entry name" value="DNA_pol3_delta_N"/>
</dbReference>
<dbReference type="AlphaFoldDB" id="E6LGF9"/>
<evidence type="ECO:0000256" key="4">
    <source>
        <dbReference type="ARBA" id="ARBA00022695"/>
    </source>
</evidence>
<organism evidence="11 12">
    <name type="scientific">Enterococcus italicus (strain DSM 15952 / CCUG 50447 / LMG 22039 / TP 1.5)</name>
    <dbReference type="NCBI Taxonomy" id="888064"/>
    <lineage>
        <taxon>Bacteria</taxon>
        <taxon>Bacillati</taxon>
        <taxon>Bacillota</taxon>
        <taxon>Bacilli</taxon>
        <taxon>Lactobacillales</taxon>
        <taxon>Enterococcaceae</taxon>
        <taxon>Enterococcus</taxon>
    </lineage>
</organism>
<dbReference type="InterPro" id="IPR008921">
    <property type="entry name" value="DNA_pol3_clamp-load_cplx_C"/>
</dbReference>